<feature type="binding site" evidence="4">
    <location>
        <begin position="8"/>
        <end position="15"/>
    </location>
    <ligand>
        <name>ATP</name>
        <dbReference type="ChEBI" id="CHEBI:30616"/>
    </ligand>
</feature>
<reference evidence="8" key="1">
    <citation type="submission" date="2016-12" db="EMBL/GenBank/DDBJ databases">
        <title>Draft Genome Sequences od Carboxydothermus pertinax and islandicus, Hydrogenogenic Carboxydotrophic Bacteria.</title>
        <authorList>
            <person name="Fukuyama Y."/>
            <person name="Ohmae K."/>
            <person name="Yoneda Y."/>
            <person name="Yoshida T."/>
            <person name="Sako Y."/>
        </authorList>
    </citation>
    <scope>NUCLEOTIDE SEQUENCE [LARGE SCALE GENOMIC DNA]</scope>
    <source>
        <strain evidence="8">Ug1</strain>
    </source>
</reference>
<evidence type="ECO:0000259" key="5">
    <source>
        <dbReference type="Pfam" id="PF03668"/>
    </source>
</evidence>
<protein>
    <submittedName>
        <fullName evidence="7">Nucleotide-binding protein</fullName>
    </submittedName>
</protein>
<evidence type="ECO:0000256" key="4">
    <source>
        <dbReference type="HAMAP-Rule" id="MF_00636"/>
    </source>
</evidence>
<dbReference type="InterPro" id="IPR053930">
    <property type="entry name" value="RapZ-like_N"/>
</dbReference>
<dbReference type="PANTHER" id="PTHR30448:SF0">
    <property type="entry name" value="RNASE ADAPTER PROTEIN RAPZ"/>
    <property type="match status" value="1"/>
</dbReference>
<dbReference type="HAMAP" id="MF_00636">
    <property type="entry name" value="RapZ_like"/>
    <property type="match status" value="1"/>
</dbReference>
<dbReference type="GO" id="GO:0005525">
    <property type="term" value="F:GTP binding"/>
    <property type="evidence" value="ECO:0007669"/>
    <property type="project" value="UniProtKB-UniRule"/>
</dbReference>
<evidence type="ECO:0000259" key="6">
    <source>
        <dbReference type="Pfam" id="PF22740"/>
    </source>
</evidence>
<dbReference type="RefSeq" id="WP_075857992.1">
    <property type="nucleotide sequence ID" value="NZ_BDJK01000003.1"/>
</dbReference>
<dbReference type="InterPro" id="IPR053931">
    <property type="entry name" value="RapZ_C"/>
</dbReference>
<comment type="caution">
    <text evidence="7">The sequence shown here is derived from an EMBL/GenBank/DDBJ whole genome shotgun (WGS) entry which is preliminary data.</text>
</comment>
<evidence type="ECO:0000256" key="2">
    <source>
        <dbReference type="ARBA" id="ARBA00022840"/>
    </source>
</evidence>
<keyword evidence="1 4" id="KW-0547">Nucleotide-binding</keyword>
<dbReference type="InterPro" id="IPR005337">
    <property type="entry name" value="RapZ-like"/>
</dbReference>
<dbReference type="SUPFAM" id="SSF52540">
    <property type="entry name" value="P-loop containing nucleoside triphosphate hydrolases"/>
    <property type="match status" value="1"/>
</dbReference>
<dbReference type="PIRSF" id="PIRSF005052">
    <property type="entry name" value="P-loopkin"/>
    <property type="match status" value="1"/>
</dbReference>
<keyword evidence="3 4" id="KW-0342">GTP-binding</keyword>
<dbReference type="NCBIfam" id="NF003828">
    <property type="entry name" value="PRK05416.1"/>
    <property type="match status" value="1"/>
</dbReference>
<feature type="binding site" evidence="4">
    <location>
        <begin position="59"/>
        <end position="62"/>
    </location>
    <ligand>
        <name>GTP</name>
        <dbReference type="ChEBI" id="CHEBI:37565"/>
    </ligand>
</feature>
<dbReference type="Pfam" id="PF03668">
    <property type="entry name" value="RapZ-like_N"/>
    <property type="match status" value="1"/>
</dbReference>
<proteinExistence type="inferred from homology"/>
<evidence type="ECO:0000313" key="8">
    <source>
        <dbReference type="Proteomes" id="UP000187485"/>
    </source>
</evidence>
<dbReference type="EMBL" id="BDJK01000003">
    <property type="protein sequence ID" value="GAV21543.1"/>
    <property type="molecule type" value="Genomic_DNA"/>
</dbReference>
<evidence type="ECO:0000256" key="3">
    <source>
        <dbReference type="ARBA" id="ARBA00023134"/>
    </source>
</evidence>
<dbReference type="InterPro" id="IPR027417">
    <property type="entry name" value="P-loop_NTPase"/>
</dbReference>
<feature type="domain" description="RapZ-like N-terminal" evidence="5">
    <location>
        <begin position="1"/>
        <end position="155"/>
    </location>
</feature>
<evidence type="ECO:0000256" key="1">
    <source>
        <dbReference type="ARBA" id="ARBA00022741"/>
    </source>
</evidence>
<dbReference type="STRING" id="870242.cpu_00530"/>
<dbReference type="Pfam" id="PF22740">
    <property type="entry name" value="PapZ_C"/>
    <property type="match status" value="1"/>
</dbReference>
<dbReference type="AlphaFoldDB" id="A0A1L8CRL5"/>
<organism evidence="7 8">
    <name type="scientific">Carboxydothermus pertinax</name>
    <dbReference type="NCBI Taxonomy" id="870242"/>
    <lineage>
        <taxon>Bacteria</taxon>
        <taxon>Bacillati</taxon>
        <taxon>Bacillota</taxon>
        <taxon>Clostridia</taxon>
        <taxon>Thermoanaerobacterales</taxon>
        <taxon>Thermoanaerobacteraceae</taxon>
        <taxon>Carboxydothermus</taxon>
    </lineage>
</organism>
<dbReference type="PANTHER" id="PTHR30448">
    <property type="entry name" value="RNASE ADAPTER PROTEIN RAPZ"/>
    <property type="match status" value="1"/>
</dbReference>
<dbReference type="Proteomes" id="UP000187485">
    <property type="component" value="Unassembled WGS sequence"/>
</dbReference>
<name>A0A1L8CRL5_9THEO</name>
<dbReference type="OrthoDB" id="9784461at2"/>
<gene>
    <name evidence="7" type="ORF">cpu_00530</name>
</gene>
<feature type="domain" description="RapZ C-terminal" evidence="6">
    <location>
        <begin position="165"/>
        <end position="283"/>
    </location>
</feature>
<evidence type="ECO:0000313" key="7">
    <source>
        <dbReference type="EMBL" id="GAV21543.1"/>
    </source>
</evidence>
<dbReference type="GO" id="GO:0005524">
    <property type="term" value="F:ATP binding"/>
    <property type="evidence" value="ECO:0007669"/>
    <property type="project" value="UniProtKB-UniRule"/>
</dbReference>
<keyword evidence="8" id="KW-1185">Reference proteome</keyword>
<keyword evidence="2 4" id="KW-0067">ATP-binding</keyword>
<dbReference type="Gene3D" id="3.40.50.300">
    <property type="entry name" value="P-loop containing nucleotide triphosphate hydrolases"/>
    <property type="match status" value="1"/>
</dbReference>
<sequence length="292" mass="33569">MRFLIVTGLSGAGKTQAIRALEDLGYFCVDNLPPVLMPKFAELVAHAENKIEKVALVVDVRGQKFFQDLDWALGELTKLGINYEILFLEARDEVLLKRFKANRRGHPLGVRGSQILDNIKKERSFLENLRARADKVIDTSDLQPADLKNEILNYYGEQQRRSKISINIVTFGYKHGLPLDADLIMDVRFLPNPFYIKELRPLSGSDKPVYDYVFNFEVTKKFTEKFLDLLEFLIPFYQKEGKSNLVIAIGCTGGRHRSVAIANFLAKTLSERNYEVYLRHRDVDKHREEKDG</sequence>
<accession>A0A1L8CRL5</accession>